<dbReference type="Pfam" id="PF19420">
    <property type="entry name" value="DDAH_eukar"/>
    <property type="match status" value="1"/>
</dbReference>
<dbReference type="Gene3D" id="3.75.10.10">
    <property type="entry name" value="L-arginine/glycine Amidinotransferase, Chain A"/>
    <property type="match status" value="1"/>
</dbReference>
<reference evidence="1" key="1">
    <citation type="journal article" date="2020" name="Nature">
        <title>Giant virus diversity and host interactions through global metagenomics.</title>
        <authorList>
            <person name="Schulz F."/>
            <person name="Roux S."/>
            <person name="Paez-Espino D."/>
            <person name="Jungbluth S."/>
            <person name="Walsh D.A."/>
            <person name="Denef V.J."/>
            <person name="McMahon K.D."/>
            <person name="Konstantinidis K.T."/>
            <person name="Eloe-Fadrosh E.A."/>
            <person name="Kyrpides N.C."/>
            <person name="Woyke T."/>
        </authorList>
    </citation>
    <scope>NUCLEOTIDE SEQUENCE</scope>
    <source>
        <strain evidence="1">GVMAG-M-3300023174-141</strain>
    </source>
</reference>
<protein>
    <recommendedName>
        <fullName evidence="2">Amidinotransferase</fullName>
    </recommendedName>
</protein>
<organism evidence="1">
    <name type="scientific">viral metagenome</name>
    <dbReference type="NCBI Taxonomy" id="1070528"/>
    <lineage>
        <taxon>unclassified sequences</taxon>
        <taxon>metagenomes</taxon>
        <taxon>organismal metagenomes</taxon>
    </lineage>
</organism>
<accession>A0A6C0DEG5</accession>
<proteinExistence type="predicted"/>
<evidence type="ECO:0008006" key="2">
    <source>
        <dbReference type="Google" id="ProtNLM"/>
    </source>
</evidence>
<evidence type="ECO:0000313" key="1">
    <source>
        <dbReference type="EMBL" id="QHT14811.1"/>
    </source>
</evidence>
<dbReference type="EMBL" id="MN739590">
    <property type="protein sequence ID" value="QHT14811.1"/>
    <property type="molecule type" value="Genomic_DNA"/>
</dbReference>
<dbReference type="SUPFAM" id="SSF55909">
    <property type="entry name" value="Pentein"/>
    <property type="match status" value="1"/>
</dbReference>
<name>A0A6C0DEG5_9ZZZZ</name>
<dbReference type="AlphaFoldDB" id="A0A6C0DEG5"/>
<sequence>MIRIFIDPSSFEILPMQHGQNPYIDISYDAEKHKQLVMTQHHRVVSAFITPGIVAKLPAKRCPLPDIVFMANAGLSLPRLGRPLLLLPNMKYSQRKAELPYLMKIYSDIKLPVMEYPGTQPFEGQAELKWFDGGRKAICGYGHRSTKQTFVELDRLFQKLYGADKPELLVIKLISDHYYHLDVAMLEYDDTKCIVHRRSVSPASIKKIEAFLGKENVHVLDTPDSFCLNAVVDCGHLITHKLQDAKLKPLFESLTGRTVREVDTSEFENSGGSVRCMTLDIYHA</sequence>